<accession>A0A915ET57</accession>
<evidence type="ECO:0000313" key="3">
    <source>
        <dbReference type="WBParaSite" id="jg8699"/>
    </source>
</evidence>
<dbReference type="WBParaSite" id="jg8699">
    <property type="protein sequence ID" value="jg8699"/>
    <property type="gene ID" value="jg8699"/>
</dbReference>
<keyword evidence="1" id="KW-0472">Membrane</keyword>
<evidence type="ECO:0000313" key="2">
    <source>
        <dbReference type="Proteomes" id="UP000887574"/>
    </source>
</evidence>
<keyword evidence="2" id="KW-1185">Reference proteome</keyword>
<keyword evidence="1" id="KW-0812">Transmembrane</keyword>
<sequence length="130" mass="15092">MQGRWQWFTRWRCFGSLLTLKKILAFVVVMTITLLTGFAIGGLFSMWCALKYNWSSSNTFGHWKHESESKTCTLFEMFAVYWIAFLISTSSLINIYKWWTSYSKSEVDSSQSNLDETLPLETSLGDVLSR</sequence>
<proteinExistence type="predicted"/>
<evidence type="ECO:0000256" key="1">
    <source>
        <dbReference type="SAM" id="Phobius"/>
    </source>
</evidence>
<keyword evidence="1" id="KW-1133">Transmembrane helix</keyword>
<dbReference type="AlphaFoldDB" id="A0A915ET57"/>
<organism evidence="2 3">
    <name type="scientific">Ditylenchus dipsaci</name>
    <dbReference type="NCBI Taxonomy" id="166011"/>
    <lineage>
        <taxon>Eukaryota</taxon>
        <taxon>Metazoa</taxon>
        <taxon>Ecdysozoa</taxon>
        <taxon>Nematoda</taxon>
        <taxon>Chromadorea</taxon>
        <taxon>Rhabditida</taxon>
        <taxon>Tylenchina</taxon>
        <taxon>Tylenchomorpha</taxon>
        <taxon>Sphaerularioidea</taxon>
        <taxon>Anguinidae</taxon>
        <taxon>Anguininae</taxon>
        <taxon>Ditylenchus</taxon>
    </lineage>
</organism>
<dbReference type="Proteomes" id="UP000887574">
    <property type="component" value="Unplaced"/>
</dbReference>
<name>A0A915ET57_9BILA</name>
<protein>
    <submittedName>
        <fullName evidence="3">Uncharacterized protein</fullName>
    </submittedName>
</protein>
<feature type="transmembrane region" description="Helical" evidence="1">
    <location>
        <begin position="78"/>
        <end position="96"/>
    </location>
</feature>
<feature type="transmembrane region" description="Helical" evidence="1">
    <location>
        <begin position="23"/>
        <end position="47"/>
    </location>
</feature>
<reference evidence="3" key="1">
    <citation type="submission" date="2022-11" db="UniProtKB">
        <authorList>
            <consortium name="WormBaseParasite"/>
        </authorList>
    </citation>
    <scope>IDENTIFICATION</scope>
</reference>